<dbReference type="AlphaFoldDB" id="G2PMP2"/>
<gene>
    <name evidence="1" type="ordered locus">Murru_1105</name>
</gene>
<protein>
    <submittedName>
        <fullName evidence="1">Uncharacterized protein</fullName>
    </submittedName>
</protein>
<dbReference type="eggNOG" id="ENOG50314RJ">
    <property type="taxonomic scope" value="Bacteria"/>
</dbReference>
<dbReference type="KEGG" id="mrs:Murru_1105"/>
<proteinExistence type="predicted"/>
<evidence type="ECO:0000313" key="2">
    <source>
        <dbReference type="Proteomes" id="UP000008908"/>
    </source>
</evidence>
<evidence type="ECO:0000313" key="1">
    <source>
        <dbReference type="EMBL" id="AEM70149.1"/>
    </source>
</evidence>
<sequence>MADSLNLSEIPLDVEIEQEGDYYVDEATEIHEAQWLYTSVVKDYQFPQGISYEKLEDLFLIEESGTEEEEGDEDEDESTTITVAGKSGMSKQFLYDLEDEALRLTGNYEEPEEPESLTQRRSKKRPKGYIRVYNTETKRLDPVVGVKIKTRRWFKWAKGWTNGQGYYRVNRGYRRKVHYTVVFKNTKGFKIWPSIVSISSARYRAGRHSKYGHSINFYTNSVGWRWATVNNATVKYFNYCSQMGIGKPHNNLRIVALGGTGYSSAPMLRRVWGYAGLTSRSKMSTFLAKANSITVAGNMLWIMCKYILPDIIIRAGASKGTDGVFSTTFHELAHASHFKKVGSGYWIKYINYIITYGAYGNGHGINSGNCGVGEMWGSYFSALLTRNEFKYTTSFNNDWLWFHEEEDWYNPGFLKEVDNISDVTTKEIFECLKSTTDTFTDLIAELKTKTTYDEKVNIAFTNYPDWP</sequence>
<keyword evidence="2" id="KW-1185">Reference proteome</keyword>
<reference evidence="1 2" key="2">
    <citation type="journal article" date="2012" name="Stand. Genomic Sci.">
        <title>Complete genome sequence of the facultatively anaerobic, appendaged bacterium Muricauda ruestringensis type strain (B1(T)).</title>
        <authorList>
            <person name="Huntemann M."/>
            <person name="Teshima H."/>
            <person name="Lapidus A."/>
            <person name="Nolan M."/>
            <person name="Lucas S."/>
            <person name="Hammon N."/>
            <person name="Deshpande S."/>
            <person name="Cheng J.F."/>
            <person name="Tapia R."/>
            <person name="Goodwin L.A."/>
            <person name="Pitluck S."/>
            <person name="Liolios K."/>
            <person name="Pagani I."/>
            <person name="Ivanova N."/>
            <person name="Mavromatis K."/>
            <person name="Mikhailova N."/>
            <person name="Pati A."/>
            <person name="Chen A."/>
            <person name="Palaniappan K."/>
            <person name="Land M."/>
            <person name="Hauser L."/>
            <person name="Pan C."/>
            <person name="Brambilla E.M."/>
            <person name="Rohde M."/>
            <person name="Spring S."/>
            <person name="Goker M."/>
            <person name="Detter J.C."/>
            <person name="Bristow J."/>
            <person name="Eisen J.A."/>
            <person name="Markowitz V."/>
            <person name="Hugenholtz P."/>
            <person name="Kyrpides N.C."/>
            <person name="Klenk H.P."/>
            <person name="Woyke T."/>
        </authorList>
    </citation>
    <scope>NUCLEOTIDE SEQUENCE [LARGE SCALE GENOMIC DNA]</scope>
    <source>
        <strain evidence="2">DSM 13258 / LMG 19739 / B1</strain>
    </source>
</reference>
<reference evidence="2" key="1">
    <citation type="submission" date="2011-08" db="EMBL/GenBank/DDBJ databases">
        <title>The complete genome of Muricauda ruestringensis DSM 13258.</title>
        <authorList>
            <person name="Lucas S."/>
            <person name="Han J."/>
            <person name="Lapidus A."/>
            <person name="Bruce D."/>
            <person name="Goodwin L."/>
            <person name="Pitluck S."/>
            <person name="Peters L."/>
            <person name="Kyrpides N."/>
            <person name="Mavromatis K."/>
            <person name="Ivanova N."/>
            <person name="Ovchinnikova G."/>
            <person name="Teshima H."/>
            <person name="Detter J.C."/>
            <person name="Tapia R."/>
            <person name="Han C."/>
            <person name="Land M."/>
            <person name="Hauser L."/>
            <person name="Markowitz V."/>
            <person name="Cheng J.-F."/>
            <person name="Hugenholtz P."/>
            <person name="Woyke T."/>
            <person name="Wu D."/>
            <person name="Spring S."/>
            <person name="Schroeder M."/>
            <person name="Brambilla E."/>
            <person name="Klenk H.-P."/>
            <person name="Eisen J.A."/>
        </authorList>
    </citation>
    <scope>NUCLEOTIDE SEQUENCE [LARGE SCALE GENOMIC DNA]</scope>
    <source>
        <strain evidence="2">DSM 13258 / LMG 19739 / B1</strain>
    </source>
</reference>
<organism evidence="1 2">
    <name type="scientific">Allomuricauda ruestringensis (strain DSM 13258 / CIP 107369 / LMG 19739 / B1)</name>
    <name type="common">Muricauda ruestringensis</name>
    <dbReference type="NCBI Taxonomy" id="886377"/>
    <lineage>
        <taxon>Bacteria</taxon>
        <taxon>Pseudomonadati</taxon>
        <taxon>Bacteroidota</taxon>
        <taxon>Flavobacteriia</taxon>
        <taxon>Flavobacteriales</taxon>
        <taxon>Flavobacteriaceae</taxon>
        <taxon>Flagellimonas</taxon>
    </lineage>
</organism>
<dbReference type="Proteomes" id="UP000008908">
    <property type="component" value="Chromosome"/>
</dbReference>
<dbReference type="STRING" id="886377.Murru_1105"/>
<name>G2PMP2_ALLRU</name>
<dbReference type="HOGENOM" id="CLU_585024_0_0_10"/>
<accession>G2PMP2</accession>
<dbReference type="EMBL" id="CP002999">
    <property type="protein sequence ID" value="AEM70149.1"/>
    <property type="molecule type" value="Genomic_DNA"/>
</dbReference>
<dbReference type="RefSeq" id="WP_014032431.1">
    <property type="nucleotide sequence ID" value="NC_015945.1"/>
</dbReference>
<dbReference type="OrthoDB" id="1489647at2"/>